<evidence type="ECO:0000313" key="3">
    <source>
        <dbReference type="EMBL" id="CTQ46418.1"/>
    </source>
</evidence>
<evidence type="ECO:0000259" key="2">
    <source>
        <dbReference type="PROSITE" id="PS50234"/>
    </source>
</evidence>
<feature type="signal peptide" evidence="1">
    <location>
        <begin position="1"/>
        <end position="28"/>
    </location>
</feature>
<dbReference type="PROSITE" id="PS50234">
    <property type="entry name" value="VWFA"/>
    <property type="match status" value="1"/>
</dbReference>
<gene>
    <name evidence="3" type="ORF">LAL4801_04877</name>
</gene>
<dbReference type="Proteomes" id="UP000048926">
    <property type="component" value="Unassembled WGS sequence"/>
</dbReference>
<feature type="domain" description="VWFA" evidence="2">
    <location>
        <begin position="35"/>
        <end position="215"/>
    </location>
</feature>
<dbReference type="InterPro" id="IPR051266">
    <property type="entry name" value="CLCR"/>
</dbReference>
<proteinExistence type="predicted"/>
<keyword evidence="4" id="KW-1185">Reference proteome</keyword>
<keyword evidence="1" id="KW-0732">Signal</keyword>
<protein>
    <submittedName>
        <fullName evidence="3">Mg-chelatase subunit ChlD</fullName>
    </submittedName>
</protein>
<dbReference type="Gene3D" id="3.40.50.410">
    <property type="entry name" value="von Willebrand factor, type A domain"/>
    <property type="match status" value="1"/>
</dbReference>
<accession>A0A0M6Y9S5</accession>
<reference evidence="4" key="1">
    <citation type="submission" date="2015-07" db="EMBL/GenBank/DDBJ databases">
        <authorList>
            <person name="Rodrigo-Torres Lidia"/>
            <person name="Arahal R.David."/>
        </authorList>
    </citation>
    <scope>NUCLEOTIDE SEQUENCE [LARGE SCALE GENOMIC DNA]</scope>
    <source>
        <strain evidence="4">CECT 4801</strain>
    </source>
</reference>
<dbReference type="SUPFAM" id="SSF53300">
    <property type="entry name" value="vWA-like"/>
    <property type="match status" value="1"/>
</dbReference>
<dbReference type="OrthoDB" id="9783818at2"/>
<evidence type="ECO:0000313" key="4">
    <source>
        <dbReference type="Proteomes" id="UP000048926"/>
    </source>
</evidence>
<dbReference type="SMART" id="SM00327">
    <property type="entry name" value="VWA"/>
    <property type="match status" value="1"/>
</dbReference>
<name>A0A0M6Y9S5_9HYPH</name>
<evidence type="ECO:0000256" key="1">
    <source>
        <dbReference type="SAM" id="SignalP"/>
    </source>
</evidence>
<dbReference type="EMBL" id="CXST01000003">
    <property type="protein sequence ID" value="CTQ46418.1"/>
    <property type="molecule type" value="Genomic_DNA"/>
</dbReference>
<organism evidence="3 4">
    <name type="scientific">Roseibium aggregatum</name>
    <dbReference type="NCBI Taxonomy" id="187304"/>
    <lineage>
        <taxon>Bacteria</taxon>
        <taxon>Pseudomonadati</taxon>
        <taxon>Pseudomonadota</taxon>
        <taxon>Alphaproteobacteria</taxon>
        <taxon>Hyphomicrobiales</taxon>
        <taxon>Stappiaceae</taxon>
        <taxon>Roseibium</taxon>
    </lineage>
</organism>
<dbReference type="AlphaFoldDB" id="A0A0M6Y9S5"/>
<feature type="chain" id="PRO_5005807628" evidence="1">
    <location>
        <begin position="29"/>
        <end position="667"/>
    </location>
</feature>
<dbReference type="PANTHER" id="PTHR10579">
    <property type="entry name" value="CALCIUM-ACTIVATED CHLORIDE CHANNEL REGULATOR"/>
    <property type="match status" value="1"/>
</dbReference>
<sequence length="667" mass="69909">MLFSKRPVFRLMGAALIGGTMFMSPAGAQTDTPSDLLFVLDSSNSMWGQIDGTAKAEIARSAFEGFVAGLPDGTRAGVMAYGHRRKADCGDVETLVPVSELDRSKLVQSVQALTPRGKTPITETLRQAAELLAQNDRPGRLILISDGIETCGGDPCALAEALAKSGVDFKAHVIGFDIASKADQAKIACIAHLTGGTYWNAKDANGLTEALKESVAAVEEKAPLPVTVLTAADKESGQPVSGPVQWTVATVDDETVVASGMTGGSVEVELEPGSYVVSAELGEKAGGASLEVSDKGGQQTVLLDGNLPEARVTPASPEAPATSLLEVAFEGPGLDGDFLRVVTPDGNRLERDLWVYVRDGNPAKLALPTQPGDYEIVYVWADSGERVLAKAPIKVTEVQAILTYAPEVAAGQPVEIAFEGPNGPEDWIGIVPKDGTVDDYQGRWKGTADGSPVTLQAPSEAGTYDVIYVTGIDQTILTRQPLTVGESAATLQADSTVEAAGRLNVTWSGPKAPDDWIGIAPVGSDPSAYVTYERPDGDSVSIIAPLARGDYELRYILSTSDGSKILASQPLKITDPKVTLEGPSEVPAATYVSVKASGPANSSNFIGFAEPSQDAWSTAPGAWEIADNISNGVVEVRTPEEPGTYELRFVLSAGDAEIVARQTVTVK</sequence>
<dbReference type="InterPro" id="IPR036465">
    <property type="entry name" value="vWFA_dom_sf"/>
</dbReference>
<dbReference type="STRING" id="187304.B0E33_12495"/>
<dbReference type="InterPro" id="IPR002035">
    <property type="entry name" value="VWF_A"/>
</dbReference>
<dbReference type="Pfam" id="PF13519">
    <property type="entry name" value="VWA_2"/>
    <property type="match status" value="1"/>
</dbReference>
<dbReference type="RefSeq" id="WP_082444721.1">
    <property type="nucleotide sequence ID" value="NZ_CXST01000003.1"/>
</dbReference>
<dbReference type="PANTHER" id="PTHR10579:SF43">
    <property type="entry name" value="ZINC FINGER (C3HC4-TYPE RING FINGER) FAMILY PROTEIN"/>
    <property type="match status" value="1"/>
</dbReference>